<dbReference type="GO" id="GO:0003735">
    <property type="term" value="F:structural constituent of ribosome"/>
    <property type="evidence" value="ECO:0007669"/>
    <property type="project" value="InterPro"/>
</dbReference>
<dbReference type="AlphaFoldDB" id="A0A1X2IVJ8"/>
<dbReference type="GO" id="GO:1990904">
    <property type="term" value="C:ribonucleoprotein complex"/>
    <property type="evidence" value="ECO:0007669"/>
    <property type="project" value="UniProtKB-KW"/>
</dbReference>
<dbReference type="Gene3D" id="1.10.287.10">
    <property type="entry name" value="S15/NS1, RNA-binding"/>
    <property type="match status" value="1"/>
</dbReference>
<organism evidence="5 6">
    <name type="scientific">Absidia repens</name>
    <dbReference type="NCBI Taxonomy" id="90262"/>
    <lineage>
        <taxon>Eukaryota</taxon>
        <taxon>Fungi</taxon>
        <taxon>Fungi incertae sedis</taxon>
        <taxon>Mucoromycota</taxon>
        <taxon>Mucoromycotina</taxon>
        <taxon>Mucoromycetes</taxon>
        <taxon>Mucorales</taxon>
        <taxon>Cunninghamellaceae</taxon>
        <taxon>Absidia</taxon>
    </lineage>
</organism>
<dbReference type="Proteomes" id="UP000193560">
    <property type="component" value="Unassembled WGS sequence"/>
</dbReference>
<dbReference type="STRING" id="90262.A0A1X2IVJ8"/>
<dbReference type="CDD" id="cd00353">
    <property type="entry name" value="Ribosomal_S15p_S13e"/>
    <property type="match status" value="1"/>
</dbReference>
<proteinExistence type="inferred from homology"/>
<keyword evidence="2 4" id="KW-0689">Ribosomal protein</keyword>
<keyword evidence="3 4" id="KW-0687">Ribonucleoprotein</keyword>
<dbReference type="EMBL" id="MCGE01000003">
    <property type="protein sequence ID" value="ORZ23043.1"/>
    <property type="molecule type" value="Genomic_DNA"/>
</dbReference>
<sequence length="85" mass="10059">MIVDDVLAQEQHKVIDWYKQKDGNTGSPEVQAAILPVHIHNLNSHLQQHKKDKYSYRQLRLEIHQCAKLLKYLEVKRMPFDIIIV</sequence>
<evidence type="ECO:0000256" key="3">
    <source>
        <dbReference type="ARBA" id="ARBA00023274"/>
    </source>
</evidence>
<dbReference type="OrthoDB" id="441444at2759"/>
<keyword evidence="6" id="KW-1185">Reference proteome</keyword>
<dbReference type="GO" id="GO:0005840">
    <property type="term" value="C:ribosome"/>
    <property type="evidence" value="ECO:0007669"/>
    <property type="project" value="UniProtKB-KW"/>
</dbReference>
<dbReference type="GO" id="GO:0006412">
    <property type="term" value="P:translation"/>
    <property type="evidence" value="ECO:0007669"/>
    <property type="project" value="InterPro"/>
</dbReference>
<dbReference type="PANTHER" id="PTHR23321">
    <property type="entry name" value="RIBOSOMAL PROTEIN S15, BACTERIAL AND ORGANELLAR"/>
    <property type="match status" value="1"/>
</dbReference>
<dbReference type="GO" id="GO:0005737">
    <property type="term" value="C:cytoplasm"/>
    <property type="evidence" value="ECO:0007669"/>
    <property type="project" value="UniProtKB-ARBA"/>
</dbReference>
<comment type="caution">
    <text evidence="5">The sequence shown here is derived from an EMBL/GenBank/DDBJ whole genome shotgun (WGS) entry which is preliminary data.</text>
</comment>
<comment type="similarity">
    <text evidence="1 4">Belongs to the universal ribosomal protein uS15 family.</text>
</comment>
<gene>
    <name evidence="5" type="ORF">BCR42DRAFT_432726</name>
</gene>
<reference evidence="5 6" key="1">
    <citation type="submission" date="2016-07" db="EMBL/GenBank/DDBJ databases">
        <title>Pervasive Adenine N6-methylation of Active Genes in Fungi.</title>
        <authorList>
            <consortium name="DOE Joint Genome Institute"/>
            <person name="Mondo S.J."/>
            <person name="Dannebaum R.O."/>
            <person name="Kuo R.C."/>
            <person name="Labutti K."/>
            <person name="Haridas S."/>
            <person name="Kuo A."/>
            <person name="Salamov A."/>
            <person name="Ahrendt S.R."/>
            <person name="Lipzen A."/>
            <person name="Sullivan W."/>
            <person name="Andreopoulos W.B."/>
            <person name="Clum A."/>
            <person name="Lindquist E."/>
            <person name="Daum C."/>
            <person name="Ramamoorthy G.K."/>
            <person name="Gryganskyi A."/>
            <person name="Culley D."/>
            <person name="Magnuson J.K."/>
            <person name="James T.Y."/>
            <person name="O'Malley M.A."/>
            <person name="Stajich J.E."/>
            <person name="Spatafora J.W."/>
            <person name="Visel A."/>
            <person name="Grigoriev I.V."/>
        </authorList>
    </citation>
    <scope>NUCLEOTIDE SEQUENCE [LARGE SCALE GENOMIC DNA]</scope>
    <source>
        <strain evidence="5 6">NRRL 1336</strain>
    </source>
</reference>
<dbReference type="SUPFAM" id="SSF47060">
    <property type="entry name" value="S15/NS1 RNA-binding domain"/>
    <property type="match status" value="1"/>
</dbReference>
<dbReference type="InterPro" id="IPR009068">
    <property type="entry name" value="uS15_NS1_RNA-bd_sf"/>
</dbReference>
<evidence type="ECO:0000256" key="4">
    <source>
        <dbReference type="RuleBase" id="RU003919"/>
    </source>
</evidence>
<dbReference type="PROSITE" id="PS00362">
    <property type="entry name" value="RIBOSOMAL_S15"/>
    <property type="match status" value="1"/>
</dbReference>
<protein>
    <submittedName>
        <fullName evidence="5">30S ribosomal protein S15</fullName>
    </submittedName>
</protein>
<evidence type="ECO:0000313" key="5">
    <source>
        <dbReference type="EMBL" id="ORZ23043.1"/>
    </source>
</evidence>
<dbReference type="InterPro" id="IPR005290">
    <property type="entry name" value="Ribosomal_uS15_bac-type"/>
</dbReference>
<evidence type="ECO:0000313" key="6">
    <source>
        <dbReference type="Proteomes" id="UP000193560"/>
    </source>
</evidence>
<dbReference type="SMART" id="SM01387">
    <property type="entry name" value="Ribosomal_S15"/>
    <property type="match status" value="1"/>
</dbReference>
<dbReference type="InterPro" id="IPR000589">
    <property type="entry name" value="Ribosomal_uS15"/>
</dbReference>
<name>A0A1X2IVJ8_9FUNG</name>
<dbReference type="Pfam" id="PF00312">
    <property type="entry name" value="Ribosomal_S15"/>
    <property type="match status" value="1"/>
</dbReference>
<evidence type="ECO:0000256" key="1">
    <source>
        <dbReference type="ARBA" id="ARBA00008434"/>
    </source>
</evidence>
<evidence type="ECO:0000256" key="2">
    <source>
        <dbReference type="ARBA" id="ARBA00022980"/>
    </source>
</evidence>
<dbReference type="PANTHER" id="PTHR23321:SF26">
    <property type="entry name" value="SMALL RIBOSOMAL SUBUNIT PROTEIN US15M"/>
    <property type="match status" value="1"/>
</dbReference>
<accession>A0A1X2IVJ8</accession>